<protein>
    <recommendedName>
        <fullName evidence="7">DUF202 domain-containing protein</fullName>
    </recommendedName>
</protein>
<dbReference type="InterPro" id="IPR052053">
    <property type="entry name" value="IM_YidH-like"/>
</dbReference>
<keyword evidence="4 6" id="KW-1133">Transmembrane helix</keyword>
<dbReference type="EMBL" id="CP036278">
    <property type="protein sequence ID" value="QDU54298.1"/>
    <property type="molecule type" value="Genomic_DNA"/>
</dbReference>
<gene>
    <name evidence="8" type="ORF">Pan181_04790</name>
</gene>
<organism evidence="8 9">
    <name type="scientific">Aeoliella mucimassa</name>
    <dbReference type="NCBI Taxonomy" id="2527972"/>
    <lineage>
        <taxon>Bacteria</taxon>
        <taxon>Pseudomonadati</taxon>
        <taxon>Planctomycetota</taxon>
        <taxon>Planctomycetia</taxon>
        <taxon>Pirellulales</taxon>
        <taxon>Lacipirellulaceae</taxon>
        <taxon>Aeoliella</taxon>
    </lineage>
</organism>
<keyword evidence="2" id="KW-1003">Cell membrane</keyword>
<evidence type="ECO:0000256" key="6">
    <source>
        <dbReference type="SAM" id="Phobius"/>
    </source>
</evidence>
<dbReference type="PANTHER" id="PTHR34187:SF2">
    <property type="entry name" value="DUF202 DOMAIN-CONTAINING PROTEIN"/>
    <property type="match status" value="1"/>
</dbReference>
<evidence type="ECO:0000313" key="9">
    <source>
        <dbReference type="Proteomes" id="UP000315750"/>
    </source>
</evidence>
<evidence type="ECO:0000256" key="3">
    <source>
        <dbReference type="ARBA" id="ARBA00022692"/>
    </source>
</evidence>
<accession>A0A518AHT9</accession>
<dbReference type="PANTHER" id="PTHR34187">
    <property type="entry name" value="FGR18P"/>
    <property type="match status" value="1"/>
</dbReference>
<feature type="transmembrane region" description="Helical" evidence="6">
    <location>
        <begin position="20"/>
        <end position="43"/>
    </location>
</feature>
<dbReference type="Proteomes" id="UP000315750">
    <property type="component" value="Chromosome"/>
</dbReference>
<evidence type="ECO:0000259" key="7">
    <source>
        <dbReference type="Pfam" id="PF02656"/>
    </source>
</evidence>
<dbReference type="GO" id="GO:0005886">
    <property type="term" value="C:plasma membrane"/>
    <property type="evidence" value="ECO:0007669"/>
    <property type="project" value="UniProtKB-SubCell"/>
</dbReference>
<feature type="transmembrane region" description="Helical" evidence="6">
    <location>
        <begin position="55"/>
        <end position="79"/>
    </location>
</feature>
<dbReference type="RefSeq" id="WP_197528845.1">
    <property type="nucleotide sequence ID" value="NZ_CP036278.1"/>
</dbReference>
<dbReference type="AlphaFoldDB" id="A0A518AHT9"/>
<sequence>MSNESSDPRVYLAAERTLLAWLRSGIAVIGLGFLVARFGMFLAMVRGQVMGGHQMASSIIGIAFILLGAVMIALAAWQHRQFVREFQGSFPPTRRWPALSLWVSALVATAGVALAAYLMLSVAGE</sequence>
<reference evidence="8 9" key="1">
    <citation type="submission" date="2019-02" db="EMBL/GenBank/DDBJ databases">
        <title>Deep-cultivation of Planctomycetes and their phenomic and genomic characterization uncovers novel biology.</title>
        <authorList>
            <person name="Wiegand S."/>
            <person name="Jogler M."/>
            <person name="Boedeker C."/>
            <person name="Pinto D."/>
            <person name="Vollmers J."/>
            <person name="Rivas-Marin E."/>
            <person name="Kohn T."/>
            <person name="Peeters S.H."/>
            <person name="Heuer A."/>
            <person name="Rast P."/>
            <person name="Oberbeckmann S."/>
            <person name="Bunk B."/>
            <person name="Jeske O."/>
            <person name="Meyerdierks A."/>
            <person name="Storesund J.E."/>
            <person name="Kallscheuer N."/>
            <person name="Luecker S."/>
            <person name="Lage O.M."/>
            <person name="Pohl T."/>
            <person name="Merkel B.J."/>
            <person name="Hornburger P."/>
            <person name="Mueller R.-W."/>
            <person name="Bruemmer F."/>
            <person name="Labrenz M."/>
            <person name="Spormann A.M."/>
            <person name="Op den Camp H."/>
            <person name="Overmann J."/>
            <person name="Amann R."/>
            <person name="Jetten M.S.M."/>
            <person name="Mascher T."/>
            <person name="Medema M.H."/>
            <person name="Devos D.P."/>
            <person name="Kaster A.-K."/>
            <person name="Ovreas L."/>
            <person name="Rohde M."/>
            <person name="Galperin M.Y."/>
            <person name="Jogler C."/>
        </authorList>
    </citation>
    <scope>NUCLEOTIDE SEQUENCE [LARGE SCALE GENOMIC DNA]</scope>
    <source>
        <strain evidence="8 9">Pan181</strain>
    </source>
</reference>
<feature type="domain" description="DUF202" evidence="7">
    <location>
        <begin position="9"/>
        <end position="84"/>
    </location>
</feature>
<evidence type="ECO:0000256" key="2">
    <source>
        <dbReference type="ARBA" id="ARBA00022475"/>
    </source>
</evidence>
<evidence type="ECO:0000256" key="4">
    <source>
        <dbReference type="ARBA" id="ARBA00022989"/>
    </source>
</evidence>
<evidence type="ECO:0000313" key="8">
    <source>
        <dbReference type="EMBL" id="QDU54298.1"/>
    </source>
</evidence>
<evidence type="ECO:0000256" key="1">
    <source>
        <dbReference type="ARBA" id="ARBA00004651"/>
    </source>
</evidence>
<feature type="transmembrane region" description="Helical" evidence="6">
    <location>
        <begin position="99"/>
        <end position="120"/>
    </location>
</feature>
<comment type="subcellular location">
    <subcellularLocation>
        <location evidence="1">Cell membrane</location>
        <topology evidence="1">Multi-pass membrane protein</topology>
    </subcellularLocation>
</comment>
<keyword evidence="3 6" id="KW-0812">Transmembrane</keyword>
<name>A0A518AHT9_9BACT</name>
<proteinExistence type="predicted"/>
<keyword evidence="5 6" id="KW-0472">Membrane</keyword>
<dbReference type="Pfam" id="PF02656">
    <property type="entry name" value="DUF202"/>
    <property type="match status" value="1"/>
</dbReference>
<evidence type="ECO:0000256" key="5">
    <source>
        <dbReference type="ARBA" id="ARBA00023136"/>
    </source>
</evidence>
<dbReference type="InterPro" id="IPR003807">
    <property type="entry name" value="DUF202"/>
</dbReference>
<keyword evidence="9" id="KW-1185">Reference proteome</keyword>
<dbReference type="KEGG" id="amuc:Pan181_04790"/>